<keyword evidence="4" id="KW-0862">Zinc</keyword>
<keyword evidence="3" id="KW-0378">Hydrolase</keyword>
<evidence type="ECO:0000256" key="4">
    <source>
        <dbReference type="ARBA" id="ARBA00022833"/>
    </source>
</evidence>
<accession>A0A975ENH0</accession>
<feature type="chain" id="PRO_5037478677" evidence="5">
    <location>
        <begin position="26"/>
        <end position="301"/>
    </location>
</feature>
<dbReference type="InterPro" id="IPR051013">
    <property type="entry name" value="MBL_superfamily_lactonases"/>
</dbReference>
<keyword evidence="2" id="KW-0479">Metal-binding</keyword>
<keyword evidence="5" id="KW-0732">Signal</keyword>
<dbReference type="GO" id="GO:0016787">
    <property type="term" value="F:hydrolase activity"/>
    <property type="evidence" value="ECO:0007669"/>
    <property type="project" value="UniProtKB-KW"/>
</dbReference>
<protein>
    <submittedName>
        <fullName evidence="7">MBL fold metallo-hydrolase</fullName>
    </submittedName>
</protein>
<dbReference type="SMART" id="SM00849">
    <property type="entry name" value="Lactamase_B"/>
    <property type="match status" value="1"/>
</dbReference>
<dbReference type="PANTHER" id="PTHR42978:SF6">
    <property type="entry name" value="QUORUM-QUENCHING LACTONASE YTNP-RELATED"/>
    <property type="match status" value="1"/>
</dbReference>
<evidence type="ECO:0000256" key="5">
    <source>
        <dbReference type="SAM" id="SignalP"/>
    </source>
</evidence>
<comment type="similarity">
    <text evidence="1">Belongs to the metallo-beta-lactamase superfamily.</text>
</comment>
<evidence type="ECO:0000259" key="6">
    <source>
        <dbReference type="SMART" id="SM00849"/>
    </source>
</evidence>
<dbReference type="KEGG" id="cact:HZ995_12860"/>
<dbReference type="RefSeq" id="WP_209356053.1">
    <property type="nucleotide sequence ID" value="NZ_CP060010.1"/>
</dbReference>
<dbReference type="Proteomes" id="UP000665026">
    <property type="component" value="Chromosome"/>
</dbReference>
<evidence type="ECO:0000256" key="2">
    <source>
        <dbReference type="ARBA" id="ARBA00022723"/>
    </source>
</evidence>
<dbReference type="AlphaFoldDB" id="A0A975ENH0"/>
<gene>
    <name evidence="7" type="ORF">HZ995_12860</name>
</gene>
<dbReference type="InterPro" id="IPR006311">
    <property type="entry name" value="TAT_signal"/>
</dbReference>
<dbReference type="EMBL" id="CP060010">
    <property type="protein sequence ID" value="QTN35363.1"/>
    <property type="molecule type" value="Genomic_DNA"/>
</dbReference>
<dbReference type="PROSITE" id="PS51318">
    <property type="entry name" value="TAT"/>
    <property type="match status" value="1"/>
</dbReference>
<dbReference type="GO" id="GO:0046872">
    <property type="term" value="F:metal ion binding"/>
    <property type="evidence" value="ECO:0007669"/>
    <property type="project" value="UniProtKB-KW"/>
</dbReference>
<proteinExistence type="inferred from homology"/>
<dbReference type="Gene3D" id="3.60.15.10">
    <property type="entry name" value="Ribonuclease Z/Hydroxyacylglutathione hydrolase-like"/>
    <property type="match status" value="1"/>
</dbReference>
<evidence type="ECO:0000313" key="7">
    <source>
        <dbReference type="EMBL" id="QTN35363.1"/>
    </source>
</evidence>
<feature type="signal peptide" evidence="5">
    <location>
        <begin position="1"/>
        <end position="25"/>
    </location>
</feature>
<sequence>MTLNRRTFLASGVASAALASPLAAAAPKLGVNFGGFHRVTLGDFEITTLAGGTRVVEEPQKIFGLNVSADDFAAASSMANIPADRTRFYFTPVLVNTGSELVLFDAGLNGQATLAQIEAAGYTADQIDKVIITHMHGDHIGGLMGDAGETFAGAEYVSGAAENNFWAGQDNKNYKAKVMPLAEKFSFVSDGASVASGITAMDASGHTPGHMAYMLESNGASMLLGADFANHYVWSLGYPDWEVRFDMDKSGAAARRRQILDMLATDKIPFTGYHMPFPAIGYVSTRGDGFEYEPATYQLTL</sequence>
<dbReference type="Pfam" id="PF00753">
    <property type="entry name" value="Lactamase_B"/>
    <property type="match status" value="1"/>
</dbReference>
<dbReference type="CDD" id="cd07720">
    <property type="entry name" value="OPHC2-like_MBL-fold"/>
    <property type="match status" value="1"/>
</dbReference>
<dbReference type="InterPro" id="IPR001279">
    <property type="entry name" value="Metallo-B-lactamas"/>
</dbReference>
<dbReference type="PANTHER" id="PTHR42978">
    <property type="entry name" value="QUORUM-QUENCHING LACTONASE YTNP-RELATED-RELATED"/>
    <property type="match status" value="1"/>
</dbReference>
<dbReference type="InterPro" id="IPR036866">
    <property type="entry name" value="RibonucZ/Hydroxyglut_hydro"/>
</dbReference>
<dbReference type="SUPFAM" id="SSF56281">
    <property type="entry name" value="Metallo-hydrolase/oxidoreductase"/>
    <property type="match status" value="1"/>
</dbReference>
<evidence type="ECO:0000256" key="1">
    <source>
        <dbReference type="ARBA" id="ARBA00007749"/>
    </source>
</evidence>
<name>A0A975ENH0_9RHOB</name>
<evidence type="ECO:0000256" key="3">
    <source>
        <dbReference type="ARBA" id="ARBA00022801"/>
    </source>
</evidence>
<reference evidence="7" key="1">
    <citation type="submission" date="2020-07" db="EMBL/GenBank/DDBJ databases">
        <title>Genome sequences of bacteria associated with the marine, planktonic diatom Thalassiosira profunda strain ECT2AJA-044.</title>
        <authorList>
            <person name="Gargas C.B."/>
            <person name="Roberts W.R."/>
            <person name="Alverson A.J."/>
        </authorList>
    </citation>
    <scope>NUCLEOTIDE SEQUENCE</scope>
    <source>
        <strain evidence="7">ECT2AJA-044</strain>
    </source>
</reference>
<evidence type="ECO:0000313" key="8">
    <source>
        <dbReference type="Proteomes" id="UP000665026"/>
    </source>
</evidence>
<feature type="domain" description="Metallo-beta-lactamase" evidence="6">
    <location>
        <begin position="89"/>
        <end position="273"/>
    </location>
</feature>
<organism evidence="7 8">
    <name type="scientific">Cognatishimia activa</name>
    <dbReference type="NCBI Taxonomy" id="1715691"/>
    <lineage>
        <taxon>Bacteria</taxon>
        <taxon>Pseudomonadati</taxon>
        <taxon>Pseudomonadota</taxon>
        <taxon>Alphaproteobacteria</taxon>
        <taxon>Rhodobacterales</taxon>
        <taxon>Paracoccaceae</taxon>
        <taxon>Cognatishimia</taxon>
    </lineage>
</organism>